<dbReference type="GO" id="GO:0031177">
    <property type="term" value="F:phosphopantetheine binding"/>
    <property type="evidence" value="ECO:0007669"/>
    <property type="project" value="InterPro"/>
</dbReference>
<dbReference type="InterPro" id="IPR020806">
    <property type="entry name" value="PKS_PP-bd"/>
</dbReference>
<keyword evidence="3" id="KW-0597">Phosphoprotein</keyword>
<evidence type="ECO:0000259" key="5">
    <source>
        <dbReference type="PROSITE" id="PS50075"/>
    </source>
</evidence>
<dbReference type="AlphaFoldDB" id="A0A1C6RW80"/>
<dbReference type="InterPro" id="IPR023213">
    <property type="entry name" value="CAT-like_dom_sf"/>
</dbReference>
<organism evidence="6 7">
    <name type="scientific">Micromonospora pallida</name>
    <dbReference type="NCBI Taxonomy" id="145854"/>
    <lineage>
        <taxon>Bacteria</taxon>
        <taxon>Bacillati</taxon>
        <taxon>Actinomycetota</taxon>
        <taxon>Actinomycetes</taxon>
        <taxon>Micromonosporales</taxon>
        <taxon>Micromonosporaceae</taxon>
        <taxon>Micromonospora</taxon>
    </lineage>
</organism>
<feature type="compositionally biased region" description="Polar residues" evidence="4">
    <location>
        <begin position="599"/>
        <end position="609"/>
    </location>
</feature>
<dbReference type="PROSITE" id="PS50075">
    <property type="entry name" value="CARRIER"/>
    <property type="match status" value="1"/>
</dbReference>
<evidence type="ECO:0000256" key="4">
    <source>
        <dbReference type="SAM" id="MobiDB-lite"/>
    </source>
</evidence>
<accession>A0A1C6RW80</accession>
<dbReference type="CDD" id="cd19531">
    <property type="entry name" value="LCL_NRPS-like"/>
    <property type="match status" value="1"/>
</dbReference>
<dbReference type="InterPro" id="IPR006162">
    <property type="entry name" value="Ppantetheine_attach_site"/>
</dbReference>
<dbReference type="EMBL" id="FMHW01000002">
    <property type="protein sequence ID" value="SCL21425.1"/>
    <property type="molecule type" value="Genomic_DNA"/>
</dbReference>
<name>A0A1C6RW80_9ACTN</name>
<reference evidence="7" key="1">
    <citation type="submission" date="2016-06" db="EMBL/GenBank/DDBJ databases">
        <authorList>
            <person name="Varghese N."/>
            <person name="Submissions Spin"/>
        </authorList>
    </citation>
    <scope>NUCLEOTIDE SEQUENCE [LARGE SCALE GENOMIC DNA]</scope>
    <source>
        <strain evidence="7">DSM 43817</strain>
    </source>
</reference>
<dbReference type="SUPFAM" id="SSF47336">
    <property type="entry name" value="ACP-like"/>
    <property type="match status" value="1"/>
</dbReference>
<evidence type="ECO:0000313" key="6">
    <source>
        <dbReference type="EMBL" id="SCL21425.1"/>
    </source>
</evidence>
<dbReference type="GO" id="GO:0009239">
    <property type="term" value="P:enterobactin biosynthetic process"/>
    <property type="evidence" value="ECO:0007669"/>
    <property type="project" value="TreeGrafter"/>
</dbReference>
<dbReference type="OrthoDB" id="2472181at2"/>
<dbReference type="Pfam" id="PF00550">
    <property type="entry name" value="PP-binding"/>
    <property type="match status" value="1"/>
</dbReference>
<sequence>MTGPESADAPLFPASSAQRQLWFLEQIYPGRPLNNLNVELRPAGTLRPDPLRAALTALVDRHEALRTTFHQRDGALHQAIAAQAGEVDLSVSDLRDLTGEQARDRLAELRQRDAAALFDLATGPLLRVRLIHLPGNTQVMILVVHHIVADATSIGVLTEDLAALYAHAAEGTDPGLPPLRIQYLDYAVWQQKKQEQAKAAEALEWWRAQLADLPTVELAPGRRRPTEALDSGGWYAEDWDAAFVHDLRAVARTQATTLFAVLLAGYAVLLNQHTGGTDLPVGTPVLGRPTAELRRVVGLFVNMLVLRMDVSGDPSFGELLARARRTVQDALAHEDTPFERIVGAVARSRTLGVTALFQVGINMVPVPPPAPAGQPAFLSEGTEFSNGTAKYDLFLTFNERPDGGLQVVVEWRRGLLADRTARGLPRQLRRILSAALADPRTPVTALPVADPSGVATAGADLDGADLDAADLAVATSGSAAGLGAGLPADERPASDTPQPVPPIAQSRIGLPPLDQVEEVLADVFGRVLGHPSVDRTTSFFALGGDSVASLRLVGLAAEAGLEILPSDVFLHQTVAELARAARLPAAQTPTTPDDGSDQAGVSKTESTDPAATDVGGHRASDFPDSGLSQDQLDRMMARLAAASGPRRDDQPS</sequence>
<dbReference type="PROSITE" id="PS00012">
    <property type="entry name" value="PHOSPHOPANTETHEINE"/>
    <property type="match status" value="1"/>
</dbReference>
<dbReference type="PANTHER" id="PTHR45527">
    <property type="entry name" value="NONRIBOSOMAL PEPTIDE SYNTHETASE"/>
    <property type="match status" value="1"/>
</dbReference>
<dbReference type="GO" id="GO:0043041">
    <property type="term" value="P:amino acid activation for nonribosomal peptide biosynthetic process"/>
    <property type="evidence" value="ECO:0007669"/>
    <property type="project" value="TreeGrafter"/>
</dbReference>
<dbReference type="InterPro" id="IPR009081">
    <property type="entry name" value="PP-bd_ACP"/>
</dbReference>
<evidence type="ECO:0000256" key="2">
    <source>
        <dbReference type="ARBA" id="ARBA00022450"/>
    </source>
</evidence>
<feature type="domain" description="Carrier" evidence="5">
    <location>
        <begin position="511"/>
        <end position="585"/>
    </location>
</feature>
<dbReference type="PANTHER" id="PTHR45527:SF1">
    <property type="entry name" value="FATTY ACID SYNTHASE"/>
    <property type="match status" value="1"/>
</dbReference>
<comment type="cofactor">
    <cofactor evidence="1">
        <name>pantetheine 4'-phosphate</name>
        <dbReference type="ChEBI" id="CHEBI:47942"/>
    </cofactor>
</comment>
<proteinExistence type="predicted"/>
<dbReference type="GO" id="GO:0005829">
    <property type="term" value="C:cytosol"/>
    <property type="evidence" value="ECO:0007669"/>
    <property type="project" value="TreeGrafter"/>
</dbReference>
<dbReference type="GO" id="GO:0008610">
    <property type="term" value="P:lipid biosynthetic process"/>
    <property type="evidence" value="ECO:0007669"/>
    <property type="project" value="UniProtKB-ARBA"/>
</dbReference>
<dbReference type="SMART" id="SM00823">
    <property type="entry name" value="PKS_PP"/>
    <property type="match status" value="1"/>
</dbReference>
<dbReference type="SUPFAM" id="SSF52777">
    <property type="entry name" value="CoA-dependent acyltransferases"/>
    <property type="match status" value="2"/>
</dbReference>
<dbReference type="Gene3D" id="1.10.1200.10">
    <property type="entry name" value="ACP-like"/>
    <property type="match status" value="1"/>
</dbReference>
<evidence type="ECO:0000256" key="3">
    <source>
        <dbReference type="ARBA" id="ARBA00022553"/>
    </source>
</evidence>
<dbReference type="InterPro" id="IPR036736">
    <property type="entry name" value="ACP-like_sf"/>
</dbReference>
<keyword evidence="7" id="KW-1185">Reference proteome</keyword>
<dbReference type="Gene3D" id="3.30.559.30">
    <property type="entry name" value="Nonribosomal peptide synthetase, condensation domain"/>
    <property type="match status" value="1"/>
</dbReference>
<dbReference type="STRING" id="145854.GA0074692_1171"/>
<dbReference type="Proteomes" id="UP000198959">
    <property type="component" value="Unassembled WGS sequence"/>
</dbReference>
<gene>
    <name evidence="6" type="ORF">GA0074692_1171</name>
</gene>
<dbReference type="GO" id="GO:0009366">
    <property type="term" value="C:enterobactin synthetase complex"/>
    <property type="evidence" value="ECO:0007669"/>
    <property type="project" value="TreeGrafter"/>
</dbReference>
<evidence type="ECO:0000256" key="1">
    <source>
        <dbReference type="ARBA" id="ARBA00001957"/>
    </source>
</evidence>
<dbReference type="Gene3D" id="3.30.559.10">
    <property type="entry name" value="Chloramphenicol acetyltransferase-like domain"/>
    <property type="match status" value="1"/>
</dbReference>
<feature type="compositionally biased region" description="Low complexity" evidence="4">
    <location>
        <begin position="583"/>
        <end position="592"/>
    </location>
</feature>
<keyword evidence="2" id="KW-0596">Phosphopantetheine</keyword>
<dbReference type="GO" id="GO:0047527">
    <property type="term" value="F:2,3-dihydroxybenzoate-serine ligase activity"/>
    <property type="evidence" value="ECO:0007669"/>
    <property type="project" value="TreeGrafter"/>
</dbReference>
<dbReference type="Pfam" id="PF00668">
    <property type="entry name" value="Condensation"/>
    <property type="match status" value="1"/>
</dbReference>
<dbReference type="InterPro" id="IPR001242">
    <property type="entry name" value="Condensation_dom"/>
</dbReference>
<protein>
    <submittedName>
        <fullName evidence="6">Phosphopantetheine attachment site</fullName>
    </submittedName>
</protein>
<feature type="region of interest" description="Disordered" evidence="4">
    <location>
        <begin position="583"/>
        <end position="652"/>
    </location>
</feature>
<dbReference type="RefSeq" id="WP_091640134.1">
    <property type="nucleotide sequence ID" value="NZ_FMHW01000002.1"/>
</dbReference>
<evidence type="ECO:0000313" key="7">
    <source>
        <dbReference type="Proteomes" id="UP000198959"/>
    </source>
</evidence>